<dbReference type="InterPro" id="IPR011444">
    <property type="entry name" value="DUF1549"/>
</dbReference>
<keyword evidence="7" id="KW-1133">Transmembrane helix</keyword>
<keyword evidence="2 6" id="KW-0479">Metal-binding</keyword>
<dbReference type="InterPro" id="IPR011429">
    <property type="entry name" value="Cyt_c_Planctomycete-type"/>
</dbReference>
<dbReference type="EMBL" id="JAUFQS010000009">
    <property type="protein sequence ID" value="MDN3688326.1"/>
    <property type="molecule type" value="Genomic_DNA"/>
</dbReference>
<evidence type="ECO:0000256" key="6">
    <source>
        <dbReference type="PROSITE-ProRule" id="PRU00433"/>
    </source>
</evidence>
<gene>
    <name evidence="9" type="ORF">QWZ15_10830</name>
</gene>
<comment type="caution">
    <text evidence="9">The sequence shown here is derived from an EMBL/GenBank/DDBJ whole genome shotgun (WGS) entry which is preliminary data.</text>
</comment>
<reference evidence="10" key="1">
    <citation type="journal article" date="2019" name="Int. J. Syst. Evol. Microbiol.">
        <title>The Global Catalogue of Microorganisms (GCM) 10K type strain sequencing project: providing services to taxonomists for standard genome sequencing and annotation.</title>
        <authorList>
            <consortium name="The Broad Institute Genomics Platform"/>
            <consortium name="The Broad Institute Genome Sequencing Center for Infectious Disease"/>
            <person name="Wu L."/>
            <person name="Ma J."/>
        </authorList>
    </citation>
    <scope>NUCLEOTIDE SEQUENCE [LARGE SCALE GENOMIC DNA]</scope>
    <source>
        <strain evidence="10">CECT 7706</strain>
    </source>
</reference>
<sequence>MSQNSVVKISISVAIVLLIIWAIRYESEVKFPEEVEASLPPEIDFNFHIKPILSDRCFACHGPDNNKREAGLRLDIEEHALAALGDDKDHYAIVPGKPHKSAVYERMVSSDPKVMMPPPESNLSLSTSEIALITRWIEQGADYKPHWSFIKPKKPEVPSLEKKEWATNEIDPFIHAKMLENGLEPSDRANKETLIRRVSFDLTGLPPTVEEVDNFLNDDHPDAYLKLVDRLLESPHYGERMASEWLDVARYADSHGYQDDGMRNMWPWRDWVIRSFNENLPYDDFIVWQLAGDMLPNASKDQKLATGFNRNHPQSQEGGVIAEEYRIEYVADRTNTLGKAILGLSTECARCHDHKYDPISQKEYYQLFAFFNNVKETGQVPYMGEPSPTVILTDEEVEKKLSYINERIHEMENSLNPDQEKFQKGFENWLASLKSKPNHKVEVKGRIGHYPLDAPVNDQFKNLAEPSKPADMVVIQKDKEIQIVEGKFGNAVKLVGDSYVDLGNEMAYFERNEPFTISLWYKALKDSLEGPIFSKTGGFANGYRGYELLVRKDGKLAGLMSHTWPANAIEVHSLDKIPIGEWVHLAMVYDGSSRAMGLQLFLNGKQLDLDIKTDHLKRSILSYGKDKLSTGHPGNLQIGKRGTNFAETLDHSLVDEFSVFDRRLSAMEIEELYGASDPILSIAEKGREEDLLDFYLVNLNQNFQKGLNQLTQLRGEENAILSAQPEVMVMGEREESRASFILDRGAYDAPTHEVFPNTPKAVMEFPDDLPKNRLGLAKWLIHEDNPLTARVAVNRYWQMIFGKGIVASSDDFGNQGDFPSHPELLDWLAVQFMESGWDLKELFKLMVTSSTYRQSSSLNEELKEKDPGNVWLARGPSYRMPAEMIRDNALAASGLLVKDIGGRSVKPYQPKGLWKELATANVREYVQDTGKNLYRRGLYTIWKRSSPPPSMVNFDASDKYNCTVERQKTNTPLQALVLMNDPQYLEAARILAEKMLTSGGNELQNQIRYGFRAMTSRSPDPVELKILERLYLAELANFSEIPAAADSLLKVGEYNRNPNLPKEKVAALSLVASTLINYDEAVYKR</sequence>
<keyword evidence="10" id="KW-1185">Reference proteome</keyword>
<evidence type="ECO:0000256" key="1">
    <source>
        <dbReference type="ARBA" id="ARBA00022617"/>
    </source>
</evidence>
<dbReference type="InterPro" id="IPR006558">
    <property type="entry name" value="LamG-like"/>
</dbReference>
<keyword evidence="7" id="KW-0812">Transmembrane</keyword>
<keyword evidence="5" id="KW-1015">Disulfide bond</keyword>
<feature type="transmembrane region" description="Helical" evidence="7">
    <location>
        <begin position="6"/>
        <end position="23"/>
    </location>
</feature>
<feature type="domain" description="Cytochrome c" evidence="8">
    <location>
        <begin position="333"/>
        <end position="408"/>
    </location>
</feature>
<keyword evidence="7" id="KW-0472">Membrane</keyword>
<dbReference type="Pfam" id="PF07583">
    <property type="entry name" value="PSCyt2"/>
    <property type="match status" value="1"/>
</dbReference>
<dbReference type="Pfam" id="PF13385">
    <property type="entry name" value="Laminin_G_3"/>
    <property type="match status" value="1"/>
</dbReference>
<evidence type="ECO:0000313" key="9">
    <source>
        <dbReference type="EMBL" id="MDN3688326.1"/>
    </source>
</evidence>
<evidence type="ECO:0000256" key="4">
    <source>
        <dbReference type="ARBA" id="ARBA00023004"/>
    </source>
</evidence>
<keyword evidence="4 6" id="KW-0408">Iron</keyword>
<dbReference type="Proteomes" id="UP001236663">
    <property type="component" value="Unassembled WGS sequence"/>
</dbReference>
<keyword evidence="3" id="KW-0732">Signal</keyword>
<proteinExistence type="predicted"/>
<protein>
    <submittedName>
        <fullName evidence="9">DUF1553 domain-containing protein</fullName>
    </submittedName>
</protein>
<accession>A0ABT8C7H1</accession>
<dbReference type="PANTHER" id="PTHR35889:SF3">
    <property type="entry name" value="F-BOX DOMAIN-CONTAINING PROTEIN"/>
    <property type="match status" value="1"/>
</dbReference>
<evidence type="ECO:0000256" key="7">
    <source>
        <dbReference type="SAM" id="Phobius"/>
    </source>
</evidence>
<dbReference type="SMART" id="SM00560">
    <property type="entry name" value="LamGL"/>
    <property type="match status" value="1"/>
</dbReference>
<dbReference type="SUPFAM" id="SSF49899">
    <property type="entry name" value="Concanavalin A-like lectins/glucanases"/>
    <property type="match status" value="1"/>
</dbReference>
<name>A0ABT8C7H1_9BACT</name>
<evidence type="ECO:0000256" key="3">
    <source>
        <dbReference type="ARBA" id="ARBA00022729"/>
    </source>
</evidence>
<dbReference type="Gene3D" id="2.60.120.200">
    <property type="match status" value="1"/>
</dbReference>
<evidence type="ECO:0000256" key="5">
    <source>
        <dbReference type="ARBA" id="ARBA00023157"/>
    </source>
</evidence>
<keyword evidence="1 6" id="KW-0349">Heme</keyword>
<dbReference type="SUPFAM" id="SSF46626">
    <property type="entry name" value="Cytochrome c"/>
    <property type="match status" value="1"/>
</dbReference>
<dbReference type="RefSeq" id="WP_163386030.1">
    <property type="nucleotide sequence ID" value="NZ_JAUFQS010000009.1"/>
</dbReference>
<evidence type="ECO:0000256" key="2">
    <source>
        <dbReference type="ARBA" id="ARBA00022723"/>
    </source>
</evidence>
<evidence type="ECO:0000313" key="10">
    <source>
        <dbReference type="Proteomes" id="UP001236663"/>
    </source>
</evidence>
<dbReference type="InterPro" id="IPR013320">
    <property type="entry name" value="ConA-like_dom_sf"/>
</dbReference>
<dbReference type="InterPro" id="IPR022655">
    <property type="entry name" value="DUF1553"/>
</dbReference>
<dbReference type="InterPro" id="IPR036909">
    <property type="entry name" value="Cyt_c-like_dom_sf"/>
</dbReference>
<organism evidence="9 10">
    <name type="scientific">Cyclobacterium jeungdonense</name>
    <dbReference type="NCBI Taxonomy" id="708087"/>
    <lineage>
        <taxon>Bacteria</taxon>
        <taxon>Pseudomonadati</taxon>
        <taxon>Bacteroidota</taxon>
        <taxon>Cytophagia</taxon>
        <taxon>Cytophagales</taxon>
        <taxon>Cyclobacteriaceae</taxon>
        <taxon>Cyclobacterium</taxon>
    </lineage>
</organism>
<dbReference type="PANTHER" id="PTHR35889">
    <property type="entry name" value="CYCLOINULO-OLIGOSACCHARIDE FRUCTANOTRANSFERASE-RELATED"/>
    <property type="match status" value="1"/>
</dbReference>
<evidence type="ECO:0000259" key="8">
    <source>
        <dbReference type="PROSITE" id="PS51007"/>
    </source>
</evidence>
<dbReference type="PROSITE" id="PS51007">
    <property type="entry name" value="CYTC"/>
    <property type="match status" value="1"/>
</dbReference>
<dbReference type="Pfam" id="PF07635">
    <property type="entry name" value="PSCyt1"/>
    <property type="match status" value="1"/>
</dbReference>
<dbReference type="InterPro" id="IPR009056">
    <property type="entry name" value="Cyt_c-like_dom"/>
</dbReference>
<dbReference type="Pfam" id="PF07587">
    <property type="entry name" value="PSD1"/>
    <property type="match status" value="1"/>
</dbReference>